<dbReference type="PROSITE" id="PS00560">
    <property type="entry name" value="CARBOXYPEPT_SER_HIS"/>
    <property type="match status" value="1"/>
</dbReference>
<dbReference type="Pfam" id="PF00450">
    <property type="entry name" value="Peptidase_S10"/>
    <property type="match status" value="1"/>
</dbReference>
<dbReference type="Gramene" id="Manes.08G061300.1.v8.1">
    <property type="protein sequence ID" value="Manes.08G061300.1.v8.1.CDS"/>
    <property type="gene ID" value="Manes.08G061300.v8.1"/>
</dbReference>
<evidence type="ECO:0000256" key="10">
    <source>
        <dbReference type="RuleBase" id="RU361156"/>
    </source>
</evidence>
<dbReference type="GO" id="GO:0004185">
    <property type="term" value="F:serine-type carboxypeptidase activity"/>
    <property type="evidence" value="ECO:0000318"/>
    <property type="project" value="GO_Central"/>
</dbReference>
<evidence type="ECO:0000256" key="3">
    <source>
        <dbReference type="ARBA" id="ARBA00022525"/>
    </source>
</evidence>
<reference evidence="12" key="1">
    <citation type="journal article" date="2016" name="Nat. Biotechnol.">
        <title>Sequencing wild and cultivated cassava and related species reveals extensive interspecific hybridization and genetic diversity.</title>
        <authorList>
            <person name="Bredeson J.V."/>
            <person name="Lyons J.B."/>
            <person name="Prochnik S.E."/>
            <person name="Wu G.A."/>
            <person name="Ha C.M."/>
            <person name="Edsinger-Gonzales E."/>
            <person name="Grimwood J."/>
            <person name="Schmutz J."/>
            <person name="Rabbi I.Y."/>
            <person name="Egesi C."/>
            <person name="Nauluvula P."/>
            <person name="Lebot V."/>
            <person name="Ndunguru J."/>
            <person name="Mkamilo G."/>
            <person name="Bart R.S."/>
            <person name="Setter T.L."/>
            <person name="Gleadow R.M."/>
            <person name="Kulakow P."/>
            <person name="Ferguson M.E."/>
            <person name="Rounsley S."/>
            <person name="Rokhsar D.S."/>
        </authorList>
    </citation>
    <scope>NUCLEOTIDE SEQUENCE [LARGE SCALE GENOMIC DNA]</scope>
    <source>
        <strain evidence="12">cv. AM560-2</strain>
    </source>
</reference>
<dbReference type="OrthoDB" id="443318at2759"/>
<evidence type="ECO:0000313" key="11">
    <source>
        <dbReference type="EMBL" id="OAY43331.1"/>
    </source>
</evidence>
<keyword evidence="3" id="KW-0964">Secreted</keyword>
<evidence type="ECO:0000256" key="4">
    <source>
        <dbReference type="ARBA" id="ARBA00022645"/>
    </source>
</evidence>
<accession>A0A2C9VE00</accession>
<dbReference type="FunFam" id="3.40.50.1820:FF:000453">
    <property type="entry name" value="Carboxypeptidase"/>
    <property type="match status" value="1"/>
</dbReference>
<dbReference type="OMA" id="WRICRFR"/>
<dbReference type="EC" id="3.4.16.-" evidence="10"/>
<evidence type="ECO:0000256" key="2">
    <source>
        <dbReference type="ARBA" id="ARBA00009431"/>
    </source>
</evidence>
<evidence type="ECO:0000256" key="9">
    <source>
        <dbReference type="ARBA" id="ARBA00023180"/>
    </source>
</evidence>
<evidence type="ECO:0000256" key="1">
    <source>
        <dbReference type="ARBA" id="ARBA00004613"/>
    </source>
</evidence>
<dbReference type="SUPFAM" id="SSF53474">
    <property type="entry name" value="alpha/beta-Hydrolases"/>
    <property type="match status" value="1"/>
</dbReference>
<evidence type="ECO:0000256" key="7">
    <source>
        <dbReference type="ARBA" id="ARBA00022801"/>
    </source>
</evidence>
<dbReference type="PANTHER" id="PTHR11802:SF421">
    <property type="entry name" value="CARBOXYPEPTIDASE"/>
    <property type="match status" value="1"/>
</dbReference>
<dbReference type="InterPro" id="IPR018202">
    <property type="entry name" value="Ser_caboxypep_ser_AS"/>
</dbReference>
<name>A0A2C9VE00_MANES</name>
<dbReference type="Gene3D" id="6.10.250.940">
    <property type="match status" value="1"/>
</dbReference>
<evidence type="ECO:0000256" key="6">
    <source>
        <dbReference type="ARBA" id="ARBA00022729"/>
    </source>
</evidence>
<dbReference type="GO" id="GO:0006508">
    <property type="term" value="P:proteolysis"/>
    <property type="evidence" value="ECO:0007669"/>
    <property type="project" value="UniProtKB-KW"/>
</dbReference>
<dbReference type="InterPro" id="IPR029058">
    <property type="entry name" value="AB_hydrolase_fold"/>
</dbReference>
<evidence type="ECO:0000256" key="8">
    <source>
        <dbReference type="ARBA" id="ARBA00023157"/>
    </source>
</evidence>
<keyword evidence="5 10" id="KW-0645">Protease</keyword>
<comment type="subcellular location">
    <subcellularLocation>
        <location evidence="1">Secreted</location>
    </subcellularLocation>
</comment>
<sequence length="481" mass="53616">MKSQSRMIIKATVICMILMQRCIAARFSSKEDDKIVRLPGQPQVRFQQYAGYIPIDEKQERALFYYFVEAETEPASKPLLLWLNGGPGCSSVGAGGFSEHGPFRTTDGRTLIRHQYSWNKEANILYLESPAGVGFSYSADASFYNIVNDTITAQDNLKFLQNWLVKFPEYKSRDLFIAGESYGGHYVPQLAKLIVQSGLHFNLKRIALGNPLLDFSTDLNSQGDYYWSHGLISDSTYKLITTTCNTSQLAREEIVRGSASVACKAVRNQLTKEIPDEIDNYDIIADVCESFGKARLSAYNHPLRPRFHVSLLSQSLEEDPIQPKSAENIDVCVQPKTSVYLNRKEVQEALHAQLVGVGNWSFCSQVLKYDMRNLEIPTVDVLGSLISSGIPVLVYSGDLDSVIPFTGTRTLVNGLARKLGLKATVTYRPWFHDKQVGGWTQVYGDNLTFTTIRGGSHLVPLSSPKRSLALFKAFLAGKPLA</sequence>
<dbReference type="PANTHER" id="PTHR11802">
    <property type="entry name" value="SERINE PROTEASE FAMILY S10 SERINE CARBOXYPEPTIDASE"/>
    <property type="match status" value="1"/>
</dbReference>
<organism evidence="11 12">
    <name type="scientific">Manihot esculenta</name>
    <name type="common">Cassava</name>
    <name type="synonym">Jatropha manihot</name>
    <dbReference type="NCBI Taxonomy" id="3983"/>
    <lineage>
        <taxon>Eukaryota</taxon>
        <taxon>Viridiplantae</taxon>
        <taxon>Streptophyta</taxon>
        <taxon>Embryophyta</taxon>
        <taxon>Tracheophyta</taxon>
        <taxon>Spermatophyta</taxon>
        <taxon>Magnoliopsida</taxon>
        <taxon>eudicotyledons</taxon>
        <taxon>Gunneridae</taxon>
        <taxon>Pentapetalae</taxon>
        <taxon>rosids</taxon>
        <taxon>fabids</taxon>
        <taxon>Malpighiales</taxon>
        <taxon>Euphorbiaceae</taxon>
        <taxon>Crotonoideae</taxon>
        <taxon>Manihoteae</taxon>
        <taxon>Manihot</taxon>
    </lineage>
</organism>
<dbReference type="AlphaFoldDB" id="A0A2C9VE00"/>
<feature type="signal peptide" evidence="10">
    <location>
        <begin position="1"/>
        <end position="24"/>
    </location>
</feature>
<dbReference type="STRING" id="3983.A0A2C9VE00"/>
<proteinExistence type="inferred from homology"/>
<keyword evidence="4 10" id="KW-0121">Carboxypeptidase</keyword>
<gene>
    <name evidence="11" type="ORF">MANES_08G061300v8</name>
</gene>
<dbReference type="Proteomes" id="UP000091857">
    <property type="component" value="Chromosome 8"/>
</dbReference>
<dbReference type="Gene3D" id="3.40.50.1820">
    <property type="entry name" value="alpha/beta hydrolase"/>
    <property type="match status" value="1"/>
</dbReference>
<dbReference type="PRINTS" id="PR00724">
    <property type="entry name" value="CRBOXYPTASEC"/>
</dbReference>
<feature type="chain" id="PRO_5011817327" description="Carboxypeptidase" evidence="10">
    <location>
        <begin position="25"/>
        <end position="481"/>
    </location>
</feature>
<comment type="similarity">
    <text evidence="2 10">Belongs to the peptidase S10 family.</text>
</comment>
<dbReference type="InterPro" id="IPR033124">
    <property type="entry name" value="Ser_caboxypep_his_AS"/>
</dbReference>
<comment type="caution">
    <text evidence="11">The sequence shown here is derived from an EMBL/GenBank/DDBJ whole genome shotgun (WGS) entry which is preliminary data.</text>
</comment>
<evidence type="ECO:0000256" key="5">
    <source>
        <dbReference type="ARBA" id="ARBA00022670"/>
    </source>
</evidence>
<keyword evidence="9" id="KW-0325">Glycoprotein</keyword>
<dbReference type="PROSITE" id="PS00131">
    <property type="entry name" value="CARBOXYPEPT_SER_SER"/>
    <property type="match status" value="1"/>
</dbReference>
<dbReference type="EMBL" id="CM004394">
    <property type="protein sequence ID" value="OAY43331.1"/>
    <property type="molecule type" value="Genomic_DNA"/>
</dbReference>
<dbReference type="InterPro" id="IPR001563">
    <property type="entry name" value="Peptidase_S10"/>
</dbReference>
<dbReference type="FunFam" id="3.40.50.11320:FF:000002">
    <property type="entry name" value="Carboxypeptidase"/>
    <property type="match status" value="1"/>
</dbReference>
<dbReference type="Gene3D" id="3.40.50.11320">
    <property type="match status" value="1"/>
</dbReference>
<keyword evidence="6 10" id="KW-0732">Signal</keyword>
<keyword evidence="7 10" id="KW-0378">Hydrolase</keyword>
<protein>
    <recommendedName>
        <fullName evidence="10">Carboxypeptidase</fullName>
        <ecNumber evidence="10">3.4.16.-</ecNumber>
    </recommendedName>
</protein>
<keyword evidence="8" id="KW-1015">Disulfide bond</keyword>
<dbReference type="GO" id="GO:0005576">
    <property type="term" value="C:extracellular region"/>
    <property type="evidence" value="ECO:0007669"/>
    <property type="project" value="UniProtKB-SubCell"/>
</dbReference>
<evidence type="ECO:0000313" key="12">
    <source>
        <dbReference type="Proteomes" id="UP000091857"/>
    </source>
</evidence>
<keyword evidence="12" id="KW-1185">Reference proteome</keyword>